<dbReference type="Gene3D" id="2.60.40.10">
    <property type="entry name" value="Immunoglobulins"/>
    <property type="match status" value="1"/>
</dbReference>
<dbReference type="SMART" id="SM00406">
    <property type="entry name" value="IGv"/>
    <property type="match status" value="1"/>
</dbReference>
<feature type="non-terminal residue" evidence="2">
    <location>
        <position position="1"/>
    </location>
</feature>
<dbReference type="InterPro" id="IPR037448">
    <property type="entry name" value="Zig-8"/>
</dbReference>
<dbReference type="SMART" id="SM00408">
    <property type="entry name" value="IGc2"/>
    <property type="match status" value="1"/>
</dbReference>
<gene>
    <name evidence="2" type="ORF">MNOR_LOCUS39338</name>
</gene>
<dbReference type="AlphaFoldDB" id="A0AAV2SQ07"/>
<dbReference type="SMART" id="SM00409">
    <property type="entry name" value="IG"/>
    <property type="match status" value="1"/>
</dbReference>
<dbReference type="PROSITE" id="PS50835">
    <property type="entry name" value="IG_LIKE"/>
    <property type="match status" value="1"/>
</dbReference>
<evidence type="ECO:0000313" key="3">
    <source>
        <dbReference type="Proteomes" id="UP001497623"/>
    </source>
</evidence>
<feature type="domain" description="Ig-like" evidence="1">
    <location>
        <begin position="26"/>
        <end position="114"/>
    </location>
</feature>
<dbReference type="InterPro" id="IPR003599">
    <property type="entry name" value="Ig_sub"/>
</dbReference>
<dbReference type="InterPro" id="IPR007110">
    <property type="entry name" value="Ig-like_dom"/>
</dbReference>
<dbReference type="EMBL" id="CAXKWB010100798">
    <property type="protein sequence ID" value="CAL4224777.1"/>
    <property type="molecule type" value="Genomic_DNA"/>
</dbReference>
<name>A0AAV2SQ07_MEGNR</name>
<sequence>AAVSGLSGLESGAQQWWRGWEHQGEPLLASNQINITAITGQTVTLPCRVSNLRDKTLSWIRTRDLTVLAVDLIKVSTDTRIRVVHNEGTEEWVLEIRNVVSEDSGRYECQVNTH</sequence>
<dbReference type="Proteomes" id="UP001497623">
    <property type="component" value="Unassembled WGS sequence"/>
</dbReference>
<keyword evidence="3" id="KW-1185">Reference proteome</keyword>
<comment type="caution">
    <text evidence="2">The sequence shown here is derived from an EMBL/GenBank/DDBJ whole genome shotgun (WGS) entry which is preliminary data.</text>
</comment>
<dbReference type="PANTHER" id="PTHR23279">
    <property type="entry name" value="DEFECTIVE PROBOSCIS EXTENSION RESPONSE DPR -RELATED"/>
    <property type="match status" value="1"/>
</dbReference>
<evidence type="ECO:0000313" key="2">
    <source>
        <dbReference type="EMBL" id="CAL4224777.1"/>
    </source>
</evidence>
<proteinExistence type="predicted"/>
<feature type="non-terminal residue" evidence="2">
    <location>
        <position position="114"/>
    </location>
</feature>
<accession>A0AAV2SQ07</accession>
<dbReference type="InterPro" id="IPR013783">
    <property type="entry name" value="Ig-like_fold"/>
</dbReference>
<dbReference type="InterPro" id="IPR036179">
    <property type="entry name" value="Ig-like_dom_sf"/>
</dbReference>
<evidence type="ECO:0000259" key="1">
    <source>
        <dbReference type="PROSITE" id="PS50835"/>
    </source>
</evidence>
<dbReference type="SUPFAM" id="SSF48726">
    <property type="entry name" value="Immunoglobulin"/>
    <property type="match status" value="1"/>
</dbReference>
<dbReference type="Pfam" id="PF13927">
    <property type="entry name" value="Ig_3"/>
    <property type="match status" value="1"/>
</dbReference>
<organism evidence="2 3">
    <name type="scientific">Meganyctiphanes norvegica</name>
    <name type="common">Northern krill</name>
    <name type="synonym">Thysanopoda norvegica</name>
    <dbReference type="NCBI Taxonomy" id="48144"/>
    <lineage>
        <taxon>Eukaryota</taxon>
        <taxon>Metazoa</taxon>
        <taxon>Ecdysozoa</taxon>
        <taxon>Arthropoda</taxon>
        <taxon>Crustacea</taxon>
        <taxon>Multicrustacea</taxon>
        <taxon>Malacostraca</taxon>
        <taxon>Eumalacostraca</taxon>
        <taxon>Eucarida</taxon>
        <taxon>Euphausiacea</taxon>
        <taxon>Euphausiidae</taxon>
        <taxon>Meganyctiphanes</taxon>
    </lineage>
</organism>
<dbReference type="GO" id="GO:0050808">
    <property type="term" value="P:synapse organization"/>
    <property type="evidence" value="ECO:0007669"/>
    <property type="project" value="TreeGrafter"/>
</dbReference>
<dbReference type="InterPro" id="IPR013106">
    <property type="entry name" value="Ig_V-set"/>
</dbReference>
<dbReference type="PANTHER" id="PTHR23279:SF36">
    <property type="entry name" value="DEFECTIVE PROBOSCIS EXTENSION RESPONSE 9, ISOFORM A"/>
    <property type="match status" value="1"/>
</dbReference>
<dbReference type="InterPro" id="IPR003598">
    <property type="entry name" value="Ig_sub2"/>
</dbReference>
<reference evidence="2 3" key="1">
    <citation type="submission" date="2024-05" db="EMBL/GenBank/DDBJ databases">
        <authorList>
            <person name="Wallberg A."/>
        </authorList>
    </citation>
    <scope>NUCLEOTIDE SEQUENCE [LARGE SCALE GENOMIC DNA]</scope>
</reference>
<dbReference type="GO" id="GO:0032589">
    <property type="term" value="C:neuron projection membrane"/>
    <property type="evidence" value="ECO:0007669"/>
    <property type="project" value="TreeGrafter"/>
</dbReference>
<protein>
    <recommendedName>
        <fullName evidence="1">Ig-like domain-containing protein</fullName>
    </recommendedName>
</protein>